<evidence type="ECO:0000313" key="2">
    <source>
        <dbReference type="Proteomes" id="UP000245829"/>
    </source>
</evidence>
<dbReference type="AlphaFoldDB" id="A0A2S2KTX8"/>
<protein>
    <submittedName>
        <fullName evidence="1">Uncharacterized protein</fullName>
    </submittedName>
</protein>
<comment type="caution">
    <text evidence="1">The sequence shown here is derived from an EMBL/GenBank/DDBJ whole genome shotgun (WGS) entry which is preliminary data.</text>
</comment>
<dbReference type="Proteomes" id="UP000245829">
    <property type="component" value="Unassembled WGS sequence"/>
</dbReference>
<proteinExistence type="predicted"/>
<dbReference type="EMBL" id="BGKI01000010">
    <property type="protein sequence ID" value="GBH35017.1"/>
    <property type="molecule type" value="Genomic_DNA"/>
</dbReference>
<evidence type="ECO:0000313" key="1">
    <source>
        <dbReference type="EMBL" id="GBH35017.1"/>
    </source>
</evidence>
<name>A0A2S2KTX8_9ARCH</name>
<keyword evidence="2" id="KW-1185">Reference proteome</keyword>
<reference evidence="1 2" key="1">
    <citation type="submission" date="2018-05" db="EMBL/GenBank/DDBJ databases">
        <title>genome sequencing of Nitrosopumilus sp. NM25.</title>
        <authorList>
            <person name="Mori K."/>
            <person name="Nakagawa T."/>
        </authorList>
    </citation>
    <scope>NUCLEOTIDE SEQUENCE [LARGE SCALE GENOMIC DNA]</scope>
    <source>
        <strain evidence="1 2">NM25</strain>
    </source>
</reference>
<organism evidence="1 2">
    <name type="scientific">Nitrosopumilus zosterae</name>
    <dbReference type="NCBI Taxonomy" id="718286"/>
    <lineage>
        <taxon>Archaea</taxon>
        <taxon>Nitrososphaerota</taxon>
        <taxon>Nitrososphaeria</taxon>
        <taxon>Nitrosopumilales</taxon>
        <taxon>Nitrosopumilaceae</taxon>
        <taxon>Nitrosopumilus</taxon>
    </lineage>
</organism>
<gene>
    <name evidence="1" type="ORF">NZNM25_18080</name>
</gene>
<accession>A0A2S2KTX8</accession>
<sequence>MLFASPLSVNYSFAESEDSQEEKVKVSKTIKKDRLWAILTEKVVDGKLELQRYALPANLSEEDLQRMPIKDQTSGWAYVNYKAFHSGIVLFDGKASKVGDNLWKISGKSELNLEERKFDLEISGKSNDSHDVIHEIVSDEDFSYKVIFSGKITETDEENEFAISFLISGLKNIETEQNIKLLQIGELSINSEESNSFTQEFRNSISVK</sequence>